<dbReference type="EMBL" id="PDXD01000013">
    <property type="protein sequence ID" value="RYN76125.1"/>
    <property type="molecule type" value="Genomic_DNA"/>
</dbReference>
<accession>A0A4Q4NFW7</accession>
<evidence type="ECO:0000313" key="2">
    <source>
        <dbReference type="EMBL" id="RYN76125.1"/>
    </source>
</evidence>
<evidence type="ECO:0000313" key="3">
    <source>
        <dbReference type="Proteomes" id="UP000291422"/>
    </source>
</evidence>
<sequence>MANHHPSYDPLDPLMRPYPEGHFYATTSQQTLSTPMSTTSVAASSPATSMSQEDAISARFLIAVVRSDTRAMQQEFHQMLSVAQSRNQDCLFLKQLQKQEVEANHGEMDWMRKRIQDLEAEVRRIEGRSGG</sequence>
<feature type="compositionally biased region" description="Low complexity" evidence="1">
    <location>
        <begin position="33"/>
        <end position="51"/>
    </location>
</feature>
<comment type="caution">
    <text evidence="2">The sequence shown here is derived from an EMBL/GenBank/DDBJ whole genome shotgun (WGS) entry which is preliminary data.</text>
</comment>
<protein>
    <submittedName>
        <fullName evidence="2">Uncharacterized protein</fullName>
    </submittedName>
</protein>
<evidence type="ECO:0000256" key="1">
    <source>
        <dbReference type="SAM" id="MobiDB-lite"/>
    </source>
</evidence>
<dbReference type="Proteomes" id="UP000291422">
    <property type="component" value="Unassembled WGS sequence"/>
</dbReference>
<name>A0A4Q4NFW7_ALTAL</name>
<gene>
    <name evidence="2" type="ORF">AA0117_g5998</name>
</gene>
<proteinExistence type="predicted"/>
<reference evidence="3" key="1">
    <citation type="journal article" date="2019" name="bioRxiv">
        <title>Genomics, evolutionary history and diagnostics of the Alternaria alternata species group including apple and Asian pear pathotypes.</title>
        <authorList>
            <person name="Armitage A.D."/>
            <person name="Cockerton H.M."/>
            <person name="Sreenivasaprasad S."/>
            <person name="Woodhall J.W."/>
            <person name="Lane C.R."/>
            <person name="Harrison R.J."/>
            <person name="Clarkson J.P."/>
        </authorList>
    </citation>
    <scope>NUCLEOTIDE SEQUENCE [LARGE SCALE GENOMIC DNA]</scope>
    <source>
        <strain evidence="3">FERA 1177</strain>
    </source>
</reference>
<organism evidence="2 3">
    <name type="scientific">Alternaria alternata</name>
    <name type="common">Alternaria rot fungus</name>
    <name type="synonym">Torula alternata</name>
    <dbReference type="NCBI Taxonomy" id="5599"/>
    <lineage>
        <taxon>Eukaryota</taxon>
        <taxon>Fungi</taxon>
        <taxon>Dikarya</taxon>
        <taxon>Ascomycota</taxon>
        <taxon>Pezizomycotina</taxon>
        <taxon>Dothideomycetes</taxon>
        <taxon>Pleosporomycetidae</taxon>
        <taxon>Pleosporales</taxon>
        <taxon>Pleosporineae</taxon>
        <taxon>Pleosporaceae</taxon>
        <taxon>Alternaria</taxon>
        <taxon>Alternaria sect. Alternaria</taxon>
        <taxon>Alternaria alternata complex</taxon>
    </lineage>
</organism>
<feature type="region of interest" description="Disordered" evidence="1">
    <location>
        <begin position="28"/>
        <end position="52"/>
    </location>
</feature>
<dbReference type="AlphaFoldDB" id="A0A4Q4NFW7"/>